<evidence type="ECO:0000313" key="1">
    <source>
        <dbReference type="EMBL" id="TGY77458.1"/>
    </source>
</evidence>
<reference evidence="1" key="1">
    <citation type="submission" date="2019-04" db="EMBL/GenBank/DDBJ databases">
        <title>Microbes associate with the intestines of laboratory mice.</title>
        <authorList>
            <person name="Navarre W."/>
            <person name="Wong E."/>
            <person name="Huang K."/>
            <person name="Tropini C."/>
            <person name="Ng K."/>
            <person name="Yu B."/>
        </authorList>
    </citation>
    <scope>NUCLEOTIDE SEQUENCE</scope>
    <source>
        <strain evidence="1">NM04_E33</strain>
    </source>
</reference>
<proteinExistence type="predicted"/>
<name>A0AC61RH23_9BACT</name>
<keyword evidence="1" id="KW-0378">Hydrolase</keyword>
<dbReference type="EMBL" id="SRYB01000024">
    <property type="protein sequence ID" value="TGY77458.1"/>
    <property type="molecule type" value="Genomic_DNA"/>
</dbReference>
<keyword evidence="2" id="KW-1185">Reference proteome</keyword>
<evidence type="ECO:0000313" key="2">
    <source>
        <dbReference type="Proteomes" id="UP000306319"/>
    </source>
</evidence>
<sequence length="723" mass="80510">MKKISSLLACGSLLALRAVGCTATDKTSLTREVDPKIGSGGHGHVFVGANVPFGLVQVGPTSVTEGWDWCSGYHDSDSTVIGFSHTHLSGTGCGDLLDVTVMPVVGDDLIYARGNTDSIGSGLWSYADRSREVVRPGYYAVPLTRYGIETEMTATPRVGFHRYRFPEGKAPAVVVDLRDGGNWDSAEDIHIEKQGDSRLTGWRHSKGWANNQKLFFVIDFSRPFASLEKKGEDGLFARVDFEEKGDEPLMMKVAISPVSVEGAVANMEKELPGWDFDKTVADADRLWDDELGKVRIKGGTPDERKIFYTSLYHTMIAPSEFSDVNGDYRGADGEVKHNPGFNCYTTYSLWDTYRAAMPLLSIIQPQRYADMINTMTAICDEQGRLPVWHLWGCETDCMVGNPGIPVVADAIVKDIPGVDKERAYKALLKTGMDTIRGNGLRQKYGYIPFDLFGNESVAYDMEYALADWAIAQAAEAMGDSINKEYFENRSHSYRNYFDASTGFMRGKDSKGNWRDPFNEFNTSHRVNDYCEGNAWQYTWLVPHDVEGLRDCFGSKERMISRLDSLFTVSSELQGTDISPDVSGFIGQYAHGNEPGHHTAYLYTMLGYPEKTADLVREICSTMYTTEVDGLSGNEDVGQMSAWYILSAIGMYEVEPGSGRYWFGTPLFEEVEIDVPGGVFRVKADGMSADRKYVKGIRLNGEEYKLPYINYSDIMKGGEIVFEF</sequence>
<protein>
    <submittedName>
        <fullName evidence="1">Glycoside hydrolase family 92 protein</fullName>
    </submittedName>
</protein>
<comment type="caution">
    <text evidence="1">The sequence shown here is derived from an EMBL/GenBank/DDBJ whole genome shotgun (WGS) entry which is preliminary data.</text>
</comment>
<gene>
    <name evidence="1" type="ORF">E5331_14215</name>
</gene>
<organism evidence="1 2">
    <name type="scientific">Lepagella muris</name>
    <dbReference type="NCBI Taxonomy" id="3032870"/>
    <lineage>
        <taxon>Bacteria</taxon>
        <taxon>Pseudomonadati</taxon>
        <taxon>Bacteroidota</taxon>
        <taxon>Bacteroidia</taxon>
        <taxon>Bacteroidales</taxon>
        <taxon>Muribaculaceae</taxon>
        <taxon>Lepagella</taxon>
    </lineage>
</organism>
<accession>A0AC61RH23</accession>
<dbReference type="Proteomes" id="UP000306319">
    <property type="component" value="Unassembled WGS sequence"/>
</dbReference>